<dbReference type="EMBL" id="VSLA01000025">
    <property type="protein sequence ID" value="TYC84476.1"/>
    <property type="molecule type" value="Genomic_DNA"/>
</dbReference>
<dbReference type="RefSeq" id="WP_148637969.1">
    <property type="nucleotide sequence ID" value="NZ_VSLA01000025.1"/>
</dbReference>
<proteinExistence type="predicted"/>
<dbReference type="AlphaFoldDB" id="A0A5D0WJR1"/>
<dbReference type="InterPro" id="IPR015032">
    <property type="entry name" value="ThsB__TIR-like_domain"/>
</dbReference>
<evidence type="ECO:0000313" key="2">
    <source>
        <dbReference type="EMBL" id="TYC84476.1"/>
    </source>
</evidence>
<sequence>MKRTGTYVAFDGLGQTDPSKSDFRYYSMLQAWDSNKCIDFKITNSHEKTYTVRDSSSKATLNARIRDRLSASKNMLVILSKNTRKSGSVLSYEIEQAIDYYKIPLIIAYPAYSAIWSVDSDLSAMWPTALSSRIDKVGIEAIHVGFKKDPIMGAIQQFTVNGKHLSNGRNFYTRDTYVKWGIVK</sequence>
<comment type="caution">
    <text evidence="2">The sequence shown here is derived from an EMBL/GenBank/DDBJ whole genome shotgun (WGS) entry which is preliminary data.</text>
</comment>
<evidence type="ECO:0000313" key="3">
    <source>
        <dbReference type="Proteomes" id="UP000322619"/>
    </source>
</evidence>
<dbReference type="Pfam" id="PF08937">
    <property type="entry name" value="ThsB_TIR"/>
    <property type="match status" value="1"/>
</dbReference>
<gene>
    <name evidence="2" type="ORF">FXB42_11960</name>
</gene>
<evidence type="ECO:0000259" key="1">
    <source>
        <dbReference type="Pfam" id="PF08937"/>
    </source>
</evidence>
<dbReference type="Proteomes" id="UP000322619">
    <property type="component" value="Unassembled WGS sequence"/>
</dbReference>
<feature type="domain" description="Thoeris protein ThsB TIR-like" evidence="1">
    <location>
        <begin position="10"/>
        <end position="112"/>
    </location>
</feature>
<accession>A0A5D0WJR1</accession>
<reference evidence="2 3" key="1">
    <citation type="submission" date="2019-08" db="EMBL/GenBank/DDBJ databases">
        <title>Isolation and enrichment of carboxydotrophic bacteria from anaerobic sludge for the production of bio-based chemicals from syngas.</title>
        <authorList>
            <person name="Antares A.L."/>
            <person name="Moreira J."/>
            <person name="Diender M."/>
            <person name="Parshina S.N."/>
            <person name="Stams A.J.M."/>
            <person name="Alves M."/>
            <person name="Alves J.I."/>
            <person name="Sousa D.Z."/>
        </authorList>
    </citation>
    <scope>NUCLEOTIDE SEQUENCE [LARGE SCALE GENOMIC DNA]</scope>
    <source>
        <strain evidence="2 3">JM</strain>
    </source>
</reference>
<organism evidence="2 3">
    <name type="scientific">Acetobacterium wieringae</name>
    <dbReference type="NCBI Taxonomy" id="52694"/>
    <lineage>
        <taxon>Bacteria</taxon>
        <taxon>Bacillati</taxon>
        <taxon>Bacillota</taxon>
        <taxon>Clostridia</taxon>
        <taxon>Eubacteriales</taxon>
        <taxon>Eubacteriaceae</taxon>
        <taxon>Acetobacterium</taxon>
    </lineage>
</organism>
<name>A0A5D0WJR1_9FIRM</name>
<protein>
    <recommendedName>
        <fullName evidence="1">Thoeris protein ThsB TIR-like domain-containing protein</fullName>
    </recommendedName>
</protein>
<dbReference type="Gene3D" id="3.40.50.11200">
    <property type="match status" value="1"/>
</dbReference>